<keyword evidence="4" id="KW-1185">Reference proteome</keyword>
<evidence type="ECO:0000256" key="2">
    <source>
        <dbReference type="ARBA" id="ARBA00023136"/>
    </source>
</evidence>
<evidence type="ECO:0000256" key="1">
    <source>
        <dbReference type="ARBA" id="ARBA00004370"/>
    </source>
</evidence>
<comment type="subcellular location">
    <subcellularLocation>
        <location evidence="1">Membrane</location>
    </subcellularLocation>
</comment>
<keyword evidence="2" id="KW-0472">Membrane</keyword>
<sequence>MARSAAEVRRASGLVLAALVLIGLAVLGTRFHQTAQAAADKAESDRQAVAAARQAALGLTNLSARTIDQDAQRLAGMATGAFKEQFASQATAFRDIVTGSQVTSRGEVVEAALERSDGRTAVALAAVRATVGNAGAPEGQQRQYRLRITVEKTAQTWLVANLEFVP</sequence>
<accession>A0A1I6S4P3</accession>
<proteinExistence type="predicted"/>
<gene>
    <name evidence="3" type="ORF">SAMN05660874_02882</name>
</gene>
<dbReference type="GO" id="GO:0016020">
    <property type="term" value="C:membrane"/>
    <property type="evidence" value="ECO:0007669"/>
    <property type="project" value="UniProtKB-SubCell"/>
</dbReference>
<evidence type="ECO:0000313" key="3">
    <source>
        <dbReference type="EMBL" id="SFS71864.1"/>
    </source>
</evidence>
<reference evidence="4" key="1">
    <citation type="submission" date="2016-10" db="EMBL/GenBank/DDBJ databases">
        <authorList>
            <person name="Varghese N."/>
            <person name="Submissions S."/>
        </authorList>
    </citation>
    <scope>NUCLEOTIDE SEQUENCE [LARGE SCALE GENOMIC DNA]</scope>
    <source>
        <strain evidence="4">DSM 44771</strain>
    </source>
</reference>
<name>A0A1I6S4P3_9PSEU</name>
<evidence type="ECO:0000313" key="4">
    <source>
        <dbReference type="Proteomes" id="UP000198852"/>
    </source>
</evidence>
<dbReference type="PANTHER" id="PTHR37042:SF4">
    <property type="entry name" value="OUTER MEMBRANE PROTEIN RV1973"/>
    <property type="match status" value="1"/>
</dbReference>
<dbReference type="PANTHER" id="PTHR37042">
    <property type="entry name" value="OUTER MEMBRANE PROTEIN RV1973"/>
    <property type="match status" value="1"/>
</dbReference>
<dbReference type="EMBL" id="FOZX01000004">
    <property type="protein sequence ID" value="SFS71864.1"/>
    <property type="molecule type" value="Genomic_DNA"/>
</dbReference>
<dbReference type="AlphaFoldDB" id="A0A1I6S4P3"/>
<dbReference type="Proteomes" id="UP000198852">
    <property type="component" value="Unassembled WGS sequence"/>
</dbReference>
<protein>
    <submittedName>
        <fullName evidence="3">Mce-associated membrane protein</fullName>
    </submittedName>
</protein>
<organism evidence="3 4">
    <name type="scientific">Saccharopolyspora flava</name>
    <dbReference type="NCBI Taxonomy" id="95161"/>
    <lineage>
        <taxon>Bacteria</taxon>
        <taxon>Bacillati</taxon>
        <taxon>Actinomycetota</taxon>
        <taxon>Actinomycetes</taxon>
        <taxon>Pseudonocardiales</taxon>
        <taxon>Pseudonocardiaceae</taxon>
        <taxon>Saccharopolyspora</taxon>
    </lineage>
</organism>
<dbReference type="STRING" id="95161.SAMN05660874_02882"/>